<feature type="transmembrane region" description="Helical" evidence="2">
    <location>
        <begin position="82"/>
        <end position="104"/>
    </location>
</feature>
<accession>A0A078B0I0</accession>
<evidence type="ECO:0000256" key="2">
    <source>
        <dbReference type="SAM" id="Phobius"/>
    </source>
</evidence>
<evidence type="ECO:0000313" key="3">
    <source>
        <dbReference type="EMBL" id="CDW88034.1"/>
    </source>
</evidence>
<dbReference type="InParanoid" id="A0A078B0I0"/>
<organism evidence="3 4">
    <name type="scientific">Stylonychia lemnae</name>
    <name type="common">Ciliate</name>
    <dbReference type="NCBI Taxonomy" id="5949"/>
    <lineage>
        <taxon>Eukaryota</taxon>
        <taxon>Sar</taxon>
        <taxon>Alveolata</taxon>
        <taxon>Ciliophora</taxon>
        <taxon>Intramacronucleata</taxon>
        <taxon>Spirotrichea</taxon>
        <taxon>Stichotrichia</taxon>
        <taxon>Sporadotrichida</taxon>
        <taxon>Oxytrichidae</taxon>
        <taxon>Stylonychinae</taxon>
        <taxon>Stylonychia</taxon>
    </lineage>
</organism>
<protein>
    <submittedName>
        <fullName evidence="3">Uncharacterized protein</fullName>
    </submittedName>
</protein>
<keyword evidence="2" id="KW-0812">Transmembrane</keyword>
<keyword evidence="4" id="KW-1185">Reference proteome</keyword>
<evidence type="ECO:0000313" key="4">
    <source>
        <dbReference type="Proteomes" id="UP000039865"/>
    </source>
</evidence>
<dbReference type="EMBL" id="CCKQ01016155">
    <property type="protein sequence ID" value="CDW88034.1"/>
    <property type="molecule type" value="Genomic_DNA"/>
</dbReference>
<keyword evidence="2" id="KW-0472">Membrane</keyword>
<gene>
    <name evidence="3" type="primary">Contig13785.g14700</name>
    <name evidence="3" type="ORF">STYLEM_17149</name>
</gene>
<feature type="region of interest" description="Disordered" evidence="1">
    <location>
        <begin position="20"/>
        <end position="39"/>
    </location>
</feature>
<proteinExistence type="predicted"/>
<dbReference type="Proteomes" id="UP000039865">
    <property type="component" value="Unassembled WGS sequence"/>
</dbReference>
<name>A0A078B0I0_STYLE</name>
<feature type="compositionally biased region" description="Basic and acidic residues" evidence="1">
    <location>
        <begin position="26"/>
        <end position="39"/>
    </location>
</feature>
<sequence length="315" mass="36376">MIDNKNEEEGNQVILTHQGDVSEAEVSSHKGSIERDRGGKTRLSKDHALFQIFILPNLKQDYLHYLGVDNPWKSSIEKELNYMNSLVITIVFSIAALLLFISLVKTIITNPGHIPEDREWDIYSGNSTEEDEKDYLCLEKFENSFEKQPKQIIQKGNYEKGLQKENSIFIGDREITYLTNDGIKEDMCQPVEPSHFDLKYLSGYEGPLYQDIFHLDLGENSDDKHSLLQRSNNKKLFAHYQSFERKKFGGMRMCQSQIDVIIVHNAISVYLKWIITAHGQPTVSVFTITKPDLENDGMIFDIRKDLRNLVNKQQI</sequence>
<evidence type="ECO:0000256" key="1">
    <source>
        <dbReference type="SAM" id="MobiDB-lite"/>
    </source>
</evidence>
<keyword evidence="2" id="KW-1133">Transmembrane helix</keyword>
<dbReference type="AlphaFoldDB" id="A0A078B0I0"/>
<reference evidence="3 4" key="1">
    <citation type="submission" date="2014-06" db="EMBL/GenBank/DDBJ databases">
        <authorList>
            <person name="Swart Estienne"/>
        </authorList>
    </citation>
    <scope>NUCLEOTIDE SEQUENCE [LARGE SCALE GENOMIC DNA]</scope>
    <source>
        <strain evidence="3 4">130c</strain>
    </source>
</reference>